<keyword evidence="2" id="KW-1064">Adaptive immunity</keyword>
<protein>
    <recommendedName>
        <fullName evidence="6">Ig-like domain-containing protein</fullName>
    </recommendedName>
</protein>
<evidence type="ECO:0000256" key="4">
    <source>
        <dbReference type="ARBA" id="ARBA00023319"/>
    </source>
</evidence>
<keyword evidence="1" id="KW-0732">Signal</keyword>
<keyword evidence="4" id="KW-0393">Immunoglobulin domain</keyword>
<dbReference type="InParanoid" id="H3ASF5"/>
<dbReference type="Ensembl" id="ENSLACT00000012670.1">
    <property type="protein sequence ID" value="ENSLACP00000012576.1"/>
    <property type="gene ID" value="ENSLACG00000011079.1"/>
</dbReference>
<evidence type="ECO:0000313" key="8">
    <source>
        <dbReference type="Proteomes" id="UP000008672"/>
    </source>
</evidence>
<dbReference type="PANTHER" id="PTHR19367">
    <property type="entry name" value="T-CELL RECEPTOR ALPHA CHAIN V REGION"/>
    <property type="match status" value="1"/>
</dbReference>
<keyword evidence="8" id="KW-1185">Reference proteome</keyword>
<dbReference type="InterPro" id="IPR013106">
    <property type="entry name" value="Ig_V-set"/>
</dbReference>
<organism evidence="7 8">
    <name type="scientific">Latimeria chalumnae</name>
    <name type="common">Coelacanth</name>
    <dbReference type="NCBI Taxonomy" id="7897"/>
    <lineage>
        <taxon>Eukaryota</taxon>
        <taxon>Metazoa</taxon>
        <taxon>Chordata</taxon>
        <taxon>Craniata</taxon>
        <taxon>Vertebrata</taxon>
        <taxon>Euteleostomi</taxon>
        <taxon>Coelacanthiformes</taxon>
        <taxon>Coelacanthidae</taxon>
        <taxon>Latimeria</taxon>
    </lineage>
</organism>
<evidence type="ECO:0000256" key="5">
    <source>
        <dbReference type="ARBA" id="ARBA00043266"/>
    </source>
</evidence>
<dbReference type="OMA" id="QKVGSFP"/>
<evidence type="ECO:0000256" key="1">
    <source>
        <dbReference type="ARBA" id="ARBA00022729"/>
    </source>
</evidence>
<dbReference type="HOGENOM" id="CLU_077975_8_0_1"/>
<dbReference type="InterPro" id="IPR013783">
    <property type="entry name" value="Ig-like_fold"/>
</dbReference>
<name>H3ASF5_LATCH</name>
<dbReference type="Proteomes" id="UP000008672">
    <property type="component" value="Unassembled WGS sequence"/>
</dbReference>
<dbReference type="PANTHER" id="PTHR19367:SF18">
    <property type="entry name" value="T CELL RECEPTOR ALPHA VARIABLE 16"/>
    <property type="match status" value="1"/>
</dbReference>
<dbReference type="GO" id="GO:0042101">
    <property type="term" value="C:T cell receptor complex"/>
    <property type="evidence" value="ECO:0007669"/>
    <property type="project" value="UniProtKB-KW"/>
</dbReference>
<dbReference type="InterPro" id="IPR036179">
    <property type="entry name" value="Ig-like_dom_sf"/>
</dbReference>
<dbReference type="PROSITE" id="PS50835">
    <property type="entry name" value="IG_LIKE"/>
    <property type="match status" value="1"/>
</dbReference>
<dbReference type="SMART" id="SM00406">
    <property type="entry name" value="IGv"/>
    <property type="match status" value="1"/>
</dbReference>
<dbReference type="EMBL" id="AFYH01118945">
    <property type="status" value="NOT_ANNOTATED_CDS"/>
    <property type="molecule type" value="Genomic_DNA"/>
</dbReference>
<dbReference type="FunCoup" id="H3ASF5">
    <property type="interactions" value="259"/>
</dbReference>
<evidence type="ECO:0000259" key="6">
    <source>
        <dbReference type="PROSITE" id="PS50835"/>
    </source>
</evidence>
<dbReference type="Pfam" id="PF07686">
    <property type="entry name" value="V-set"/>
    <property type="match status" value="1"/>
</dbReference>
<reference evidence="7" key="3">
    <citation type="submission" date="2025-09" db="UniProtKB">
        <authorList>
            <consortium name="Ensembl"/>
        </authorList>
    </citation>
    <scope>IDENTIFICATION</scope>
</reference>
<evidence type="ECO:0000256" key="2">
    <source>
        <dbReference type="ARBA" id="ARBA00023130"/>
    </source>
</evidence>
<dbReference type="GO" id="GO:0002250">
    <property type="term" value="P:adaptive immune response"/>
    <property type="evidence" value="ECO:0007669"/>
    <property type="project" value="UniProtKB-KW"/>
</dbReference>
<keyword evidence="5" id="KW-1279">T cell receptor</keyword>
<dbReference type="Gene3D" id="2.60.40.10">
    <property type="entry name" value="Immunoglobulins"/>
    <property type="match status" value="1"/>
</dbReference>
<keyword evidence="5" id="KW-0391">Immunity</keyword>
<dbReference type="InterPro" id="IPR051287">
    <property type="entry name" value="TCR_variable_region"/>
</dbReference>
<dbReference type="GeneTree" id="ENSGT01070000255600"/>
<dbReference type="InterPro" id="IPR007110">
    <property type="entry name" value="Ig-like_dom"/>
</dbReference>
<accession>H3ASF5</accession>
<reference evidence="7" key="2">
    <citation type="submission" date="2025-08" db="UniProtKB">
        <authorList>
            <consortium name="Ensembl"/>
        </authorList>
    </citation>
    <scope>IDENTIFICATION</scope>
</reference>
<dbReference type="AlphaFoldDB" id="H3ASF5"/>
<dbReference type="SUPFAM" id="SSF48726">
    <property type="entry name" value="Immunoglobulin"/>
    <property type="match status" value="1"/>
</dbReference>
<sequence>FSPEKIQGDTVFQQDSILTVKEKEDVKLHCNFTTADLSPYLFWYQQYPGDSLKYILRKNKNGIDDKATGFNRFDAQLERDNTIILKIESVEVKDAAVYYCALSRT</sequence>
<feature type="domain" description="Ig-like" evidence="6">
    <location>
        <begin position="3"/>
        <end position="105"/>
    </location>
</feature>
<dbReference type="eggNOG" id="ENOG502RTUM">
    <property type="taxonomic scope" value="Eukaryota"/>
</dbReference>
<proteinExistence type="predicted"/>
<dbReference type="CDD" id="cd00099">
    <property type="entry name" value="IgV"/>
    <property type="match status" value="1"/>
</dbReference>
<evidence type="ECO:0000256" key="3">
    <source>
        <dbReference type="ARBA" id="ARBA00023170"/>
    </source>
</evidence>
<evidence type="ECO:0000313" key="7">
    <source>
        <dbReference type="Ensembl" id="ENSLACP00000012576.1"/>
    </source>
</evidence>
<keyword evidence="3" id="KW-0675">Receptor</keyword>
<reference evidence="8" key="1">
    <citation type="submission" date="2011-08" db="EMBL/GenBank/DDBJ databases">
        <title>The draft genome of Latimeria chalumnae.</title>
        <authorList>
            <person name="Di Palma F."/>
            <person name="Alfoldi J."/>
            <person name="Johnson J."/>
            <person name="Berlin A."/>
            <person name="Gnerre S."/>
            <person name="Jaffe D."/>
            <person name="MacCallum I."/>
            <person name="Young S."/>
            <person name="Walker B.J."/>
            <person name="Lander E."/>
            <person name="Lindblad-Toh K."/>
        </authorList>
    </citation>
    <scope>NUCLEOTIDE SEQUENCE [LARGE SCALE GENOMIC DNA]</scope>
    <source>
        <strain evidence="8">Wild caught</strain>
    </source>
</reference>